<dbReference type="AlphaFoldDB" id="A0A011U5W3"/>
<dbReference type="EMBL" id="JENY01000051">
    <property type="protein sequence ID" value="EXL01268.1"/>
    <property type="molecule type" value="Genomic_DNA"/>
</dbReference>
<dbReference type="InterPro" id="IPR052345">
    <property type="entry name" value="Rad_response_metalloprotease"/>
</dbReference>
<dbReference type="PROSITE" id="PS50943">
    <property type="entry name" value="HTH_CROC1"/>
    <property type="match status" value="1"/>
</dbReference>
<dbReference type="PANTHER" id="PTHR43236:SF1">
    <property type="entry name" value="BLL7220 PROTEIN"/>
    <property type="match status" value="1"/>
</dbReference>
<feature type="domain" description="HTH cro/C1-type" evidence="2">
    <location>
        <begin position="7"/>
        <end position="60"/>
    </location>
</feature>
<dbReference type="Gene3D" id="1.10.260.40">
    <property type="entry name" value="lambda repressor-like DNA-binding domains"/>
    <property type="match status" value="1"/>
</dbReference>
<dbReference type="eggNOG" id="COG2856">
    <property type="taxonomic scope" value="Bacteria"/>
</dbReference>
<proteinExistence type="inferred from homology"/>
<dbReference type="PATRIC" id="fig|69279.3.peg.4830"/>
<dbReference type="SUPFAM" id="SSF47413">
    <property type="entry name" value="lambda repressor-like DNA-binding domains"/>
    <property type="match status" value="1"/>
</dbReference>
<reference evidence="3 4" key="1">
    <citation type="submission" date="2014-02" db="EMBL/GenBank/DDBJ databases">
        <title>Aquamicrobium defluvii Genome sequencing.</title>
        <authorList>
            <person name="Wang X."/>
        </authorList>
    </citation>
    <scope>NUCLEOTIDE SEQUENCE [LARGE SCALE GENOMIC DNA]</scope>
    <source>
        <strain evidence="3 4">W13Z1</strain>
    </source>
</reference>
<dbReference type="InterPro" id="IPR010359">
    <property type="entry name" value="IrrE_HExxH"/>
</dbReference>
<dbReference type="STRING" id="69279.BG36_20200"/>
<evidence type="ECO:0000259" key="2">
    <source>
        <dbReference type="PROSITE" id="PS50943"/>
    </source>
</evidence>
<dbReference type="SMART" id="SM00530">
    <property type="entry name" value="HTH_XRE"/>
    <property type="match status" value="1"/>
</dbReference>
<gene>
    <name evidence="3" type="ORF">BG36_20200</name>
</gene>
<dbReference type="HOGENOM" id="CLU_053651_1_1_5"/>
<dbReference type="eggNOG" id="COG1396">
    <property type="taxonomic scope" value="Bacteria"/>
</dbReference>
<dbReference type="InterPro" id="IPR001387">
    <property type="entry name" value="Cro/C1-type_HTH"/>
</dbReference>
<name>A0A011U5W3_9HYPH</name>
<sequence>MFCADRLKVARHRKKLTGKQLAAAAGVTDVTVSKTENGHQPDDATVDKLARALGYPRAFFFMDKPEVLEPKAVSFRSLKKMKAAERNASLAAGSNGIALYQWIDARFDLPAPDLIDLSREQGRPEVAARLLRQHWGLGDRPIGNILRLFESKGIRVLSLSENTHNVDAYSFWHADHPYIFLNQKKTAERSNFDAAHELGHLVLHFHAQAESMPEDDAERQANLFASAFLMPDADLKSVLSHVYSSSQIIKAKVRWKVSALALATRLNQIGMLSDWNYRSIVIDLGQRGFRTGEPLGLERETSTLLPKVFTALWSKGITRSDIANDLNLPWDEVETLVFGLTGSKSSRPQRPSLSLVGAKAE</sequence>
<comment type="caution">
    <text evidence="3">The sequence shown here is derived from an EMBL/GenBank/DDBJ whole genome shotgun (WGS) entry which is preliminary data.</text>
</comment>
<organism evidence="3 4">
    <name type="scientific">Aquamicrobium defluvii</name>
    <dbReference type="NCBI Taxonomy" id="69279"/>
    <lineage>
        <taxon>Bacteria</taxon>
        <taxon>Pseudomonadati</taxon>
        <taxon>Pseudomonadota</taxon>
        <taxon>Alphaproteobacteria</taxon>
        <taxon>Hyphomicrobiales</taxon>
        <taxon>Phyllobacteriaceae</taxon>
        <taxon>Aquamicrobium</taxon>
    </lineage>
</organism>
<comment type="similarity">
    <text evidence="1">Belongs to the short-chain fatty acyl-CoA assimilation regulator (ScfR) family.</text>
</comment>
<dbReference type="Proteomes" id="UP000019849">
    <property type="component" value="Unassembled WGS sequence"/>
</dbReference>
<dbReference type="PANTHER" id="PTHR43236">
    <property type="entry name" value="ANTITOXIN HIGA1"/>
    <property type="match status" value="1"/>
</dbReference>
<dbReference type="GO" id="GO:0003677">
    <property type="term" value="F:DNA binding"/>
    <property type="evidence" value="ECO:0007669"/>
    <property type="project" value="InterPro"/>
</dbReference>
<evidence type="ECO:0000313" key="4">
    <source>
        <dbReference type="Proteomes" id="UP000019849"/>
    </source>
</evidence>
<dbReference type="Pfam" id="PF01381">
    <property type="entry name" value="HTH_3"/>
    <property type="match status" value="1"/>
</dbReference>
<protein>
    <submittedName>
        <fullName evidence="3">XRE family transcriptional regulator</fullName>
    </submittedName>
</protein>
<dbReference type="Pfam" id="PF06114">
    <property type="entry name" value="Peptidase_M78"/>
    <property type="match status" value="1"/>
</dbReference>
<accession>A0A011U5W3</accession>
<dbReference type="RefSeq" id="WP_035033499.1">
    <property type="nucleotide sequence ID" value="NZ_KK073922.1"/>
</dbReference>
<dbReference type="InterPro" id="IPR010982">
    <property type="entry name" value="Lambda_DNA-bd_dom_sf"/>
</dbReference>
<dbReference type="CDD" id="cd00093">
    <property type="entry name" value="HTH_XRE"/>
    <property type="match status" value="1"/>
</dbReference>
<evidence type="ECO:0000256" key="1">
    <source>
        <dbReference type="ARBA" id="ARBA00007227"/>
    </source>
</evidence>
<evidence type="ECO:0000313" key="3">
    <source>
        <dbReference type="EMBL" id="EXL01268.1"/>
    </source>
</evidence>
<dbReference type="Gene3D" id="1.10.10.2910">
    <property type="match status" value="1"/>
</dbReference>